<dbReference type="EMBL" id="VXRG01000078">
    <property type="protein sequence ID" value="MXY93659.1"/>
    <property type="molecule type" value="Genomic_DNA"/>
</dbReference>
<reference evidence="3" key="1">
    <citation type="submission" date="2019-09" db="EMBL/GenBank/DDBJ databases">
        <title>Characterisation of the sponge microbiome using genome-centric metagenomics.</title>
        <authorList>
            <person name="Engelberts J.P."/>
            <person name="Robbins S.J."/>
            <person name="De Goeij J.M."/>
            <person name="Aranda M."/>
            <person name="Bell S.C."/>
            <person name="Webster N.S."/>
        </authorList>
    </citation>
    <scope>NUCLEOTIDE SEQUENCE</scope>
    <source>
        <strain evidence="3">SB0664_bin_27</strain>
    </source>
</reference>
<feature type="domain" description="SIS" evidence="2">
    <location>
        <begin position="199"/>
        <end position="338"/>
    </location>
</feature>
<protein>
    <submittedName>
        <fullName evidence="3">SIS domain-containing protein</fullName>
    </submittedName>
</protein>
<evidence type="ECO:0000256" key="1">
    <source>
        <dbReference type="ARBA" id="ARBA00022737"/>
    </source>
</evidence>
<dbReference type="InterPro" id="IPR035466">
    <property type="entry name" value="GlmS/AgaS_SIS"/>
</dbReference>
<dbReference type="Pfam" id="PF01380">
    <property type="entry name" value="SIS"/>
    <property type="match status" value="2"/>
</dbReference>
<dbReference type="Gene3D" id="3.40.50.10490">
    <property type="entry name" value="Glucose-6-phosphate isomerase like protein, domain 1"/>
    <property type="match status" value="2"/>
</dbReference>
<name>A0A6B0YUI3_9CHLR</name>
<comment type="caution">
    <text evidence="3">The sequence shown here is derived from an EMBL/GenBank/DDBJ whole genome shotgun (WGS) entry which is preliminary data.</text>
</comment>
<dbReference type="InterPro" id="IPR001347">
    <property type="entry name" value="SIS_dom"/>
</dbReference>
<evidence type="ECO:0000259" key="2">
    <source>
        <dbReference type="PROSITE" id="PS51464"/>
    </source>
</evidence>
<accession>A0A6B0YUI3</accession>
<sequence>MGSETILFREIHEQPDVIERFAQLEQGPVRKLAAGMKDAGIRQVVVAARGTSDNAARYAQYLLGANNRLPVMLTTPSLFTLYQQPPLFAPDTLVLGISQSGQSPDIVSVLAEGRRQGCVTAAITNYVDSPLAEQAEHLVALGAGEERSIAATKTYIAQLYAVAFLSAHLADDDEGIAMLEGAPDLVRQTLSMNSEVERLAERYRYVRNCVVVGRGFNYSTAFEIALKIKELTYTLAEPYSSADFLHGPVSLIEPAFPVIVVAPEGVLLPELKPFVRQLREMDAELLCVSNDPELLRLGRTQFPFPAVPEWLSPLLAIVPGQLFALFLAAARDFDPDRPRSIQKVTETL</sequence>
<proteinExistence type="predicted"/>
<dbReference type="CDD" id="cd05008">
    <property type="entry name" value="SIS_GlmS_GlmD_1"/>
    <property type="match status" value="1"/>
</dbReference>
<dbReference type="InterPro" id="IPR046348">
    <property type="entry name" value="SIS_dom_sf"/>
</dbReference>
<dbReference type="PANTHER" id="PTHR10937">
    <property type="entry name" value="GLUCOSAMINE--FRUCTOSE-6-PHOSPHATE AMINOTRANSFERASE, ISOMERIZING"/>
    <property type="match status" value="1"/>
</dbReference>
<feature type="domain" description="SIS" evidence="2">
    <location>
        <begin position="32"/>
        <end position="175"/>
    </location>
</feature>
<dbReference type="InterPro" id="IPR035490">
    <property type="entry name" value="GlmS/FrlB_SIS"/>
</dbReference>
<evidence type="ECO:0000313" key="3">
    <source>
        <dbReference type="EMBL" id="MXY93659.1"/>
    </source>
</evidence>
<dbReference type="PANTHER" id="PTHR10937:SF8">
    <property type="entry name" value="AMINOTRANSFERASE-RELATED"/>
    <property type="match status" value="1"/>
</dbReference>
<dbReference type="GO" id="GO:1901135">
    <property type="term" value="P:carbohydrate derivative metabolic process"/>
    <property type="evidence" value="ECO:0007669"/>
    <property type="project" value="InterPro"/>
</dbReference>
<keyword evidence="1" id="KW-0677">Repeat</keyword>
<dbReference type="PROSITE" id="PS51464">
    <property type="entry name" value="SIS"/>
    <property type="match status" value="2"/>
</dbReference>
<gene>
    <name evidence="3" type="ORF">F4Y42_09440</name>
</gene>
<dbReference type="GO" id="GO:0097367">
    <property type="term" value="F:carbohydrate derivative binding"/>
    <property type="evidence" value="ECO:0007669"/>
    <property type="project" value="InterPro"/>
</dbReference>
<dbReference type="CDD" id="cd05009">
    <property type="entry name" value="SIS_GlmS_GlmD_2"/>
    <property type="match status" value="1"/>
</dbReference>
<dbReference type="AlphaFoldDB" id="A0A6B0YUI3"/>
<organism evidence="3">
    <name type="scientific">Caldilineaceae bacterium SB0664_bin_27</name>
    <dbReference type="NCBI Taxonomy" id="2605260"/>
    <lineage>
        <taxon>Bacteria</taxon>
        <taxon>Bacillati</taxon>
        <taxon>Chloroflexota</taxon>
        <taxon>Caldilineae</taxon>
        <taxon>Caldilineales</taxon>
        <taxon>Caldilineaceae</taxon>
    </lineage>
</organism>
<dbReference type="SUPFAM" id="SSF53697">
    <property type="entry name" value="SIS domain"/>
    <property type="match status" value="1"/>
</dbReference>